<dbReference type="Gramene" id="A02p32900.2_BraZ1">
    <property type="protein sequence ID" value="A02p32900.2_BraZ1.CDS.1"/>
    <property type="gene ID" value="A02g32900.2_BraZ1"/>
</dbReference>
<sequence>MEEFLRCKESFHPFTIYYILMAQNIMTDKLTRDIKKKPSAINYFDSIPPKWLLDQKST</sequence>
<dbReference type="Proteomes" id="UP000694005">
    <property type="component" value="Chromosome A02"/>
</dbReference>
<reference evidence="1 2" key="1">
    <citation type="submission" date="2021-07" db="EMBL/GenBank/DDBJ databases">
        <authorList>
            <consortium name="Genoscope - CEA"/>
            <person name="William W."/>
        </authorList>
    </citation>
    <scope>NUCLEOTIDE SEQUENCE [LARGE SCALE GENOMIC DNA]</scope>
</reference>
<dbReference type="EMBL" id="LS974618">
    <property type="protein sequence ID" value="CAG7894338.1"/>
    <property type="molecule type" value="Genomic_DNA"/>
</dbReference>
<name>A0A8D9M129_BRACM</name>
<organism evidence="1 2">
    <name type="scientific">Brassica campestris</name>
    <name type="common">Field mustard</name>
    <dbReference type="NCBI Taxonomy" id="3711"/>
    <lineage>
        <taxon>Eukaryota</taxon>
        <taxon>Viridiplantae</taxon>
        <taxon>Streptophyta</taxon>
        <taxon>Embryophyta</taxon>
        <taxon>Tracheophyta</taxon>
        <taxon>Spermatophyta</taxon>
        <taxon>Magnoliopsida</taxon>
        <taxon>eudicotyledons</taxon>
        <taxon>Gunneridae</taxon>
        <taxon>Pentapetalae</taxon>
        <taxon>rosids</taxon>
        <taxon>malvids</taxon>
        <taxon>Brassicales</taxon>
        <taxon>Brassicaceae</taxon>
        <taxon>Brassiceae</taxon>
        <taxon>Brassica</taxon>
    </lineage>
</organism>
<accession>A0A8D9M129</accession>
<proteinExistence type="predicted"/>
<dbReference type="AlphaFoldDB" id="A0A8D9M129"/>
<evidence type="ECO:0000313" key="1">
    <source>
        <dbReference type="EMBL" id="CAG7894338.1"/>
    </source>
</evidence>
<evidence type="ECO:0000313" key="2">
    <source>
        <dbReference type="Proteomes" id="UP000694005"/>
    </source>
</evidence>
<gene>
    <name evidence="1" type="ORF">BRAPAZ1V2_A02P32900.2</name>
</gene>
<protein>
    <submittedName>
        <fullName evidence="1">Uncharacterized protein</fullName>
    </submittedName>
</protein>